<evidence type="ECO:0000256" key="1">
    <source>
        <dbReference type="ARBA" id="ARBA00022737"/>
    </source>
</evidence>
<dbReference type="Gene3D" id="1.25.40.10">
    <property type="entry name" value="Tetratricopeptide repeat domain"/>
    <property type="match status" value="1"/>
</dbReference>
<protein>
    <submittedName>
        <fullName evidence="4">Uncharacterized protein</fullName>
    </submittedName>
</protein>
<dbReference type="InterPro" id="IPR013105">
    <property type="entry name" value="TPR_2"/>
</dbReference>
<organism evidence="4 5">
    <name type="scientific">Cochleicola gelatinilyticus</name>
    <dbReference type="NCBI Taxonomy" id="1763537"/>
    <lineage>
        <taxon>Bacteria</taxon>
        <taxon>Pseudomonadati</taxon>
        <taxon>Bacteroidota</taxon>
        <taxon>Flavobacteriia</taxon>
        <taxon>Flavobacteriales</taxon>
        <taxon>Flavobacteriaceae</taxon>
        <taxon>Cochleicola</taxon>
    </lineage>
</organism>
<dbReference type="RefSeq" id="WP_068590015.1">
    <property type="nucleotide sequence ID" value="NZ_LRXL01000026.1"/>
</dbReference>
<dbReference type="Pfam" id="PF07719">
    <property type="entry name" value="TPR_2"/>
    <property type="match status" value="1"/>
</dbReference>
<keyword evidence="1" id="KW-0677">Repeat</keyword>
<feature type="repeat" description="TPR" evidence="3">
    <location>
        <begin position="250"/>
        <end position="283"/>
    </location>
</feature>
<dbReference type="SMART" id="SM00028">
    <property type="entry name" value="TPR"/>
    <property type="match status" value="2"/>
</dbReference>
<sequence>MKFTIVITLTFVLASCKMKNSKNVFTDPIMDNAELVEIYKNDQSDRGRNNMDRNLVLKRDSLREVRVSQLLDSNMVRTSQDYHHAAMIFQHGRDSIAYGMAVKLMRKSIELDSTADKWLLAAAVDRLLLSKDQPQIYGTQYQNGKPIQLAKMDTSKVSDSERINYGVRTLRQQRKFIKQRNGKQLSELLAQGKSIEEIIEIIKLDDIDKIEYNTSEFGITFLAYDLMNQNKYEEALKICKVNTELYPERYNTWAYYGDCLLALGMKEKGINAYKKSLELNPDNKSAQKVINENK</sequence>
<dbReference type="InterPro" id="IPR019734">
    <property type="entry name" value="TPR_rpt"/>
</dbReference>
<evidence type="ECO:0000256" key="2">
    <source>
        <dbReference type="ARBA" id="ARBA00022803"/>
    </source>
</evidence>
<dbReference type="PROSITE" id="PS50005">
    <property type="entry name" value="TPR"/>
    <property type="match status" value="1"/>
</dbReference>
<proteinExistence type="predicted"/>
<dbReference type="EMBL" id="LRXL01000026">
    <property type="protein sequence ID" value="OAB79921.1"/>
    <property type="molecule type" value="Genomic_DNA"/>
</dbReference>
<accession>A0A167IQU8</accession>
<dbReference type="SUPFAM" id="SSF48452">
    <property type="entry name" value="TPR-like"/>
    <property type="match status" value="1"/>
</dbReference>
<evidence type="ECO:0000256" key="3">
    <source>
        <dbReference type="PROSITE-ProRule" id="PRU00339"/>
    </source>
</evidence>
<dbReference type="STRING" id="1763537.ULVI_04055"/>
<keyword evidence="2 3" id="KW-0802">TPR repeat</keyword>
<dbReference type="Proteomes" id="UP000077013">
    <property type="component" value="Unassembled WGS sequence"/>
</dbReference>
<gene>
    <name evidence="4" type="ORF">ULVI_04055</name>
</gene>
<dbReference type="AlphaFoldDB" id="A0A167IQU8"/>
<name>A0A167IQU8_9FLAO</name>
<dbReference type="PROSITE" id="PS51257">
    <property type="entry name" value="PROKAR_LIPOPROTEIN"/>
    <property type="match status" value="1"/>
</dbReference>
<keyword evidence="5" id="KW-1185">Reference proteome</keyword>
<evidence type="ECO:0000313" key="5">
    <source>
        <dbReference type="Proteomes" id="UP000077013"/>
    </source>
</evidence>
<evidence type="ECO:0000313" key="4">
    <source>
        <dbReference type="EMBL" id="OAB79921.1"/>
    </source>
</evidence>
<dbReference type="InterPro" id="IPR011990">
    <property type="entry name" value="TPR-like_helical_dom_sf"/>
</dbReference>
<reference evidence="4 5" key="1">
    <citation type="submission" date="2016-02" db="EMBL/GenBank/DDBJ databases">
        <title>Ulvibacter sp. LPB0005, isolated from Thais luteostoma.</title>
        <authorList>
            <person name="Shin S.-K."/>
            <person name="Yi H."/>
        </authorList>
    </citation>
    <scope>NUCLEOTIDE SEQUENCE [LARGE SCALE GENOMIC DNA]</scope>
    <source>
        <strain evidence="4 5">LPB0005</strain>
    </source>
</reference>
<comment type="caution">
    <text evidence="4">The sequence shown here is derived from an EMBL/GenBank/DDBJ whole genome shotgun (WGS) entry which is preliminary data.</text>
</comment>